<sequence>MHSEEITRALTAVLQPAPGNTLSLRPIHRAVVRQMGHSDGASFGALKAILRACGVVVTRSGTHSFAHGVSLTSDQSRTMRGEN</sequence>
<dbReference type="EMBL" id="JARAYU010000018">
    <property type="protein sequence ID" value="MDX3705342.1"/>
    <property type="molecule type" value="Genomic_DNA"/>
</dbReference>
<proteinExistence type="predicted"/>
<gene>
    <name evidence="1" type="ORF">PV662_37480</name>
</gene>
<organism evidence="1 2">
    <name type="scientific">Streptomyces europaeiscabiei</name>
    <dbReference type="NCBI Taxonomy" id="146819"/>
    <lineage>
        <taxon>Bacteria</taxon>
        <taxon>Bacillati</taxon>
        <taxon>Actinomycetota</taxon>
        <taxon>Actinomycetes</taxon>
        <taxon>Kitasatosporales</taxon>
        <taxon>Streptomycetaceae</taxon>
        <taxon>Streptomyces</taxon>
    </lineage>
</organism>
<protein>
    <submittedName>
        <fullName evidence="1">Uncharacterized protein</fullName>
    </submittedName>
</protein>
<evidence type="ECO:0000313" key="2">
    <source>
        <dbReference type="Proteomes" id="UP001271274"/>
    </source>
</evidence>
<name>A0ABU4NT32_9ACTN</name>
<evidence type="ECO:0000313" key="1">
    <source>
        <dbReference type="EMBL" id="MDX3705342.1"/>
    </source>
</evidence>
<dbReference type="Proteomes" id="UP001271274">
    <property type="component" value="Unassembled WGS sequence"/>
</dbReference>
<comment type="caution">
    <text evidence="1">The sequence shown here is derived from an EMBL/GenBank/DDBJ whole genome shotgun (WGS) entry which is preliminary data.</text>
</comment>
<keyword evidence="2" id="KW-1185">Reference proteome</keyword>
<dbReference type="RefSeq" id="WP_319063414.1">
    <property type="nucleotide sequence ID" value="NZ_JARAYT010000010.1"/>
</dbReference>
<accession>A0ABU4NT32</accession>
<reference evidence="1 2" key="1">
    <citation type="journal article" date="2023" name="Microb. Genom.">
        <title>Mesoterricola silvestris gen. nov., sp. nov., Mesoterricola sediminis sp. nov., Geothrix oryzae sp. nov., Geothrix edaphica sp. nov., Geothrix rubra sp. nov., and Geothrix limicola sp. nov., six novel members of Acidobacteriota isolated from soils.</title>
        <authorList>
            <person name="Weisberg A.J."/>
            <person name="Pearce E."/>
            <person name="Kramer C.G."/>
            <person name="Chang J.H."/>
            <person name="Clarke C.R."/>
        </authorList>
    </citation>
    <scope>NUCLEOTIDE SEQUENCE [LARGE SCALE GENOMIC DNA]</scope>
    <source>
        <strain evidence="1 2">ID09-01A</strain>
    </source>
</reference>